<feature type="non-terminal residue" evidence="2">
    <location>
        <position position="359"/>
    </location>
</feature>
<feature type="compositionally biased region" description="Basic and acidic residues" evidence="1">
    <location>
        <begin position="129"/>
        <end position="168"/>
    </location>
</feature>
<feature type="non-terminal residue" evidence="2">
    <location>
        <position position="1"/>
    </location>
</feature>
<accession>A0A7J6RYS1</accession>
<dbReference type="Proteomes" id="UP000574390">
    <property type="component" value="Unassembled WGS sequence"/>
</dbReference>
<proteinExistence type="predicted"/>
<feature type="compositionally biased region" description="Basic and acidic residues" evidence="1">
    <location>
        <begin position="1"/>
        <end position="15"/>
    </location>
</feature>
<dbReference type="SUPFAM" id="SSF56815">
    <property type="entry name" value="Sec1/munc18-like (SM) proteins"/>
    <property type="match status" value="1"/>
</dbReference>
<evidence type="ECO:0000313" key="3">
    <source>
        <dbReference type="Proteomes" id="UP000574390"/>
    </source>
</evidence>
<protein>
    <submittedName>
        <fullName evidence="2">Vacuolar protein sorting-associated protein 33B</fullName>
    </submittedName>
</protein>
<name>A0A7J6RYS1_PEROL</name>
<evidence type="ECO:0000256" key="1">
    <source>
        <dbReference type="SAM" id="MobiDB-lite"/>
    </source>
</evidence>
<dbReference type="AlphaFoldDB" id="A0A7J6RYS1"/>
<feature type="compositionally biased region" description="Basic and acidic residues" evidence="1">
    <location>
        <begin position="113"/>
        <end position="122"/>
    </location>
</feature>
<feature type="region of interest" description="Disordered" evidence="1">
    <location>
        <begin position="1"/>
        <end position="196"/>
    </location>
</feature>
<gene>
    <name evidence="2" type="primary">VPS33B_1</name>
    <name evidence="2" type="ORF">FOZ62_003389</name>
</gene>
<dbReference type="InterPro" id="IPR043154">
    <property type="entry name" value="Sec-1-like_dom1"/>
</dbReference>
<organism evidence="2 3">
    <name type="scientific">Perkinsus olseni</name>
    <name type="common">Perkinsus atlanticus</name>
    <dbReference type="NCBI Taxonomy" id="32597"/>
    <lineage>
        <taxon>Eukaryota</taxon>
        <taxon>Sar</taxon>
        <taxon>Alveolata</taxon>
        <taxon>Perkinsozoa</taxon>
        <taxon>Perkinsea</taxon>
        <taxon>Perkinsida</taxon>
        <taxon>Perkinsidae</taxon>
        <taxon>Perkinsus</taxon>
    </lineage>
</organism>
<evidence type="ECO:0000313" key="2">
    <source>
        <dbReference type="EMBL" id="KAF4725849.1"/>
    </source>
</evidence>
<feature type="compositionally biased region" description="Basic and acidic residues" evidence="1">
    <location>
        <begin position="33"/>
        <end position="91"/>
    </location>
</feature>
<sequence>ERQARSERAESQNDHGHKKPKNAFDVAAPTKKGVREGSAEPKKESKDDRNDEVAEEASHKEEREKSPQSEKSPRKRARSEERDVERRSRDDHRRKRYEDDEEEYRRSSRRRRSDRDVDGERRMSRRRGRSGERSRSERRRSEDREEGSRRRSEDREEGSRRRSEDRNRSRERRRRRSSSGDRRRGSGAPKLDNAPVDLAAWGGSMRRELLDILHDHVQGTKTMYLDPSISPDLSLLVEVDDLKSHGVDLWRKLDADSAGDAAAAQDSKQIIFMVHAQSSDTLAMIDLVAEKILADYGRLKANKESAFERTYTLICVPYVSHLVLGRLQQRMVMSSLAEVLPLHLMGLCVEGDVITIDQP</sequence>
<reference evidence="2 3" key="1">
    <citation type="submission" date="2020-04" db="EMBL/GenBank/DDBJ databases">
        <title>Perkinsus olseni comparative genomics.</title>
        <authorList>
            <person name="Bogema D.R."/>
        </authorList>
    </citation>
    <scope>NUCLEOTIDE SEQUENCE [LARGE SCALE GENOMIC DNA]</scope>
    <source>
        <strain evidence="2">ATCC PRA-205</strain>
    </source>
</reference>
<dbReference type="InterPro" id="IPR036045">
    <property type="entry name" value="Sec1-like_sf"/>
</dbReference>
<comment type="caution">
    <text evidence="2">The sequence shown here is derived from an EMBL/GenBank/DDBJ whole genome shotgun (WGS) entry which is preliminary data.</text>
</comment>
<dbReference type="Gene3D" id="3.40.50.2060">
    <property type="match status" value="1"/>
</dbReference>
<dbReference type="EMBL" id="JABANM010018590">
    <property type="protein sequence ID" value="KAF4725849.1"/>
    <property type="molecule type" value="Genomic_DNA"/>
</dbReference>